<reference evidence="2" key="1">
    <citation type="submission" date="2023-07" db="EMBL/GenBank/DDBJ databases">
        <authorList>
            <person name="Kim M.K."/>
        </authorList>
    </citation>
    <scope>NUCLEOTIDE SEQUENCE</scope>
    <source>
        <strain evidence="2">M29</strain>
    </source>
</reference>
<evidence type="ECO:0000256" key="1">
    <source>
        <dbReference type="SAM" id="Phobius"/>
    </source>
</evidence>
<protein>
    <submittedName>
        <fullName evidence="2">Uncharacterized protein</fullName>
    </submittedName>
</protein>
<evidence type="ECO:0000313" key="3">
    <source>
        <dbReference type="Proteomes" id="UP001167796"/>
    </source>
</evidence>
<dbReference type="Proteomes" id="UP001167796">
    <property type="component" value="Unassembled WGS sequence"/>
</dbReference>
<dbReference type="EMBL" id="JAUQSX010000015">
    <property type="protein sequence ID" value="MDO7849233.1"/>
    <property type="molecule type" value="Genomic_DNA"/>
</dbReference>
<proteinExistence type="predicted"/>
<gene>
    <name evidence="2" type="ORF">Q5H92_22910</name>
</gene>
<keyword evidence="1" id="KW-1133">Transmembrane helix</keyword>
<keyword evidence="1" id="KW-0812">Transmembrane</keyword>
<sequence length="97" mass="11096">MGPYWEYFFKAVTAIGVIAAIYNIFSSRTIVSEQGQKNKVEQALKLGEENKRDIEHLKELAGIRDDATEKRLNQIGDDIGFVKDLLVKWLLDPNRKS</sequence>
<dbReference type="RefSeq" id="WP_305013901.1">
    <property type="nucleotide sequence ID" value="NZ_JAUQSX010000015.1"/>
</dbReference>
<keyword evidence="1" id="KW-0472">Membrane</keyword>
<organism evidence="2 3">
    <name type="scientific">Hymenobacter mellowenesis</name>
    <dbReference type="NCBI Taxonomy" id="3063995"/>
    <lineage>
        <taxon>Bacteria</taxon>
        <taxon>Pseudomonadati</taxon>
        <taxon>Bacteroidota</taxon>
        <taxon>Cytophagia</taxon>
        <taxon>Cytophagales</taxon>
        <taxon>Hymenobacteraceae</taxon>
        <taxon>Hymenobacter</taxon>
    </lineage>
</organism>
<name>A0ABT9AH80_9BACT</name>
<accession>A0ABT9AH80</accession>
<keyword evidence="3" id="KW-1185">Reference proteome</keyword>
<comment type="caution">
    <text evidence="2">The sequence shown here is derived from an EMBL/GenBank/DDBJ whole genome shotgun (WGS) entry which is preliminary data.</text>
</comment>
<feature type="transmembrane region" description="Helical" evidence="1">
    <location>
        <begin position="7"/>
        <end position="25"/>
    </location>
</feature>
<evidence type="ECO:0000313" key="2">
    <source>
        <dbReference type="EMBL" id="MDO7849233.1"/>
    </source>
</evidence>